<name>A0A1A9V7W5_GLOAU</name>
<protein>
    <recommendedName>
        <fullName evidence="3">Endonuclease/exonuclease/phosphatase domain-containing protein</fullName>
    </recommendedName>
</protein>
<keyword evidence="2" id="KW-1185">Reference proteome</keyword>
<organism evidence="1 2">
    <name type="scientific">Glossina austeni</name>
    <name type="common">Savannah tsetse fly</name>
    <dbReference type="NCBI Taxonomy" id="7395"/>
    <lineage>
        <taxon>Eukaryota</taxon>
        <taxon>Metazoa</taxon>
        <taxon>Ecdysozoa</taxon>
        <taxon>Arthropoda</taxon>
        <taxon>Hexapoda</taxon>
        <taxon>Insecta</taxon>
        <taxon>Pterygota</taxon>
        <taxon>Neoptera</taxon>
        <taxon>Endopterygota</taxon>
        <taxon>Diptera</taxon>
        <taxon>Brachycera</taxon>
        <taxon>Muscomorpha</taxon>
        <taxon>Hippoboscoidea</taxon>
        <taxon>Glossinidae</taxon>
        <taxon>Glossina</taxon>
    </lineage>
</organism>
<dbReference type="EnsemblMetazoa" id="GAUT028724-RA">
    <property type="protein sequence ID" value="GAUT028724-PA"/>
    <property type="gene ID" value="GAUT028724"/>
</dbReference>
<evidence type="ECO:0000313" key="2">
    <source>
        <dbReference type="Proteomes" id="UP000078200"/>
    </source>
</evidence>
<accession>A0A1A9V7W5</accession>
<dbReference type="AlphaFoldDB" id="A0A1A9V7W5"/>
<dbReference type="Proteomes" id="UP000078200">
    <property type="component" value="Unassembled WGS sequence"/>
</dbReference>
<proteinExistence type="predicted"/>
<sequence>MVENFMRAMGLYQAKGLTNLRTGNAAMYIRTTYLKLGKTDEVNDKLYVAEAAEITFCSRYEDLENFAGHLIVFKKCVKAILSPVILAGDFSSKLPEWHSEKSDRRGVTVSELIALLDLVV</sequence>
<evidence type="ECO:0008006" key="3">
    <source>
        <dbReference type="Google" id="ProtNLM"/>
    </source>
</evidence>
<dbReference type="Gene3D" id="3.60.10.10">
    <property type="entry name" value="Endonuclease/exonuclease/phosphatase"/>
    <property type="match status" value="1"/>
</dbReference>
<evidence type="ECO:0000313" key="1">
    <source>
        <dbReference type="EnsemblMetazoa" id="GAUT028724-PA"/>
    </source>
</evidence>
<dbReference type="InterPro" id="IPR036691">
    <property type="entry name" value="Endo/exonu/phosph_ase_sf"/>
</dbReference>
<dbReference type="VEuPathDB" id="VectorBase:GAUT028724"/>
<reference evidence="1" key="1">
    <citation type="submission" date="2020-05" db="UniProtKB">
        <authorList>
            <consortium name="EnsemblMetazoa"/>
        </authorList>
    </citation>
    <scope>IDENTIFICATION</scope>
    <source>
        <strain evidence="1">TTRI</strain>
    </source>
</reference>